<dbReference type="CDD" id="cd13399">
    <property type="entry name" value="Slt35-like"/>
    <property type="match status" value="1"/>
</dbReference>
<dbReference type="InterPro" id="IPR023346">
    <property type="entry name" value="Lysozyme-like_dom_sf"/>
</dbReference>
<feature type="compositionally biased region" description="Low complexity" evidence="1">
    <location>
        <begin position="355"/>
        <end position="379"/>
    </location>
</feature>
<evidence type="ECO:0000256" key="1">
    <source>
        <dbReference type="SAM" id="MobiDB-lite"/>
    </source>
</evidence>
<sequence length="404" mass="40623">MRARYGRRIRRGVAGTAVAAAAMAALTGSQAPGLLQGVLNTGVGAPIVPPPGDPIDGGSSDYFTELPPLNTPIPSGSATPGTGTGTVTTDGTGLPASVLEAYRRAETALAASDPGCNMRWELLAAIGQVESNQARGGNVDSAGTTLSPILGPVLNGDGFANITDTDGGKWDGDTVHDRAIGPMQFIPSTWQTWGADGNDDGVSDPNNIFDAALAAGRYLCAGNRDLSIESNLHQAILGYNHSTAYLNTVLSWYEHFRKGGVVSVPDIGDAGSDLPDSPPSSTTPSTSPSPTWSPTMSASPTKKPTPTASASGTIGTPSGHPSPTDSPTTGPSTDPTHPTTDPTEPSGPTDPPTCPTDSGSPTATPTDTTSPSQTGTPDPCATASPGDSPSPTETEGGTATGPVN</sequence>
<feature type="chain" id="PRO_5039685314" evidence="2">
    <location>
        <begin position="25"/>
        <end position="404"/>
    </location>
</feature>
<accession>A0A238ZWM1</accession>
<dbReference type="RefSeq" id="WP_107418525.1">
    <property type="nucleotide sequence ID" value="NZ_FZOF01000001.1"/>
</dbReference>
<dbReference type="Gene3D" id="1.10.530.10">
    <property type="match status" value="1"/>
</dbReference>
<dbReference type="PANTHER" id="PTHR30163">
    <property type="entry name" value="MEMBRANE-BOUND LYTIC MUREIN TRANSGLYCOSYLASE B"/>
    <property type="match status" value="1"/>
</dbReference>
<feature type="signal peptide" evidence="2">
    <location>
        <begin position="1"/>
        <end position="24"/>
    </location>
</feature>
<dbReference type="GO" id="GO:0008933">
    <property type="term" value="F:peptidoglycan lytic transglycosylase activity"/>
    <property type="evidence" value="ECO:0007669"/>
    <property type="project" value="TreeGrafter"/>
</dbReference>
<protein>
    <submittedName>
        <fullName evidence="3">Transglycosylase SLT domain-containing protein</fullName>
    </submittedName>
</protein>
<name>A0A238ZWM1_9ACTN</name>
<dbReference type="PANTHER" id="PTHR30163:SF8">
    <property type="entry name" value="LYTIC MUREIN TRANSGLYCOSYLASE"/>
    <property type="match status" value="1"/>
</dbReference>
<keyword evidence="4" id="KW-1185">Reference proteome</keyword>
<dbReference type="SUPFAM" id="SSF53955">
    <property type="entry name" value="Lysozyme-like"/>
    <property type="match status" value="1"/>
</dbReference>
<feature type="region of interest" description="Disordered" evidence="1">
    <location>
        <begin position="267"/>
        <end position="404"/>
    </location>
</feature>
<gene>
    <name evidence="3" type="ORF">SAMN05216252_101600</name>
</gene>
<feature type="compositionally biased region" description="Low complexity" evidence="1">
    <location>
        <begin position="392"/>
        <end position="404"/>
    </location>
</feature>
<feature type="compositionally biased region" description="Low complexity" evidence="1">
    <location>
        <begin position="315"/>
        <end position="346"/>
    </location>
</feature>
<dbReference type="GO" id="GO:0009253">
    <property type="term" value="P:peptidoglycan catabolic process"/>
    <property type="evidence" value="ECO:0007669"/>
    <property type="project" value="TreeGrafter"/>
</dbReference>
<evidence type="ECO:0000313" key="4">
    <source>
        <dbReference type="Proteomes" id="UP000198280"/>
    </source>
</evidence>
<dbReference type="Proteomes" id="UP000198280">
    <property type="component" value="Unassembled WGS sequence"/>
</dbReference>
<dbReference type="AlphaFoldDB" id="A0A238ZWM1"/>
<reference evidence="3 4" key="1">
    <citation type="submission" date="2017-06" db="EMBL/GenBank/DDBJ databases">
        <authorList>
            <person name="Kim H.J."/>
            <person name="Triplett B.A."/>
        </authorList>
    </citation>
    <scope>NUCLEOTIDE SEQUENCE [LARGE SCALE GENOMIC DNA]</scope>
    <source>
        <strain evidence="3 4">CGMCC 4.1858</strain>
    </source>
</reference>
<keyword evidence="2" id="KW-0732">Signal</keyword>
<organism evidence="3 4">
    <name type="scientific">Actinacidiphila glaucinigra</name>
    <dbReference type="NCBI Taxonomy" id="235986"/>
    <lineage>
        <taxon>Bacteria</taxon>
        <taxon>Bacillati</taxon>
        <taxon>Actinomycetota</taxon>
        <taxon>Actinomycetes</taxon>
        <taxon>Kitasatosporales</taxon>
        <taxon>Streptomycetaceae</taxon>
        <taxon>Actinacidiphila</taxon>
    </lineage>
</organism>
<evidence type="ECO:0000256" key="2">
    <source>
        <dbReference type="SAM" id="SignalP"/>
    </source>
</evidence>
<feature type="compositionally biased region" description="Low complexity" evidence="1">
    <location>
        <begin position="279"/>
        <end position="301"/>
    </location>
</feature>
<evidence type="ECO:0000313" key="3">
    <source>
        <dbReference type="EMBL" id="SNR87391.1"/>
    </source>
</evidence>
<proteinExistence type="predicted"/>
<dbReference type="OrthoDB" id="9796191at2"/>
<dbReference type="EMBL" id="FZOF01000001">
    <property type="protein sequence ID" value="SNR87391.1"/>
    <property type="molecule type" value="Genomic_DNA"/>
</dbReference>
<feature type="compositionally biased region" description="Polar residues" evidence="1">
    <location>
        <begin position="302"/>
        <end position="314"/>
    </location>
</feature>
<dbReference type="InterPro" id="IPR043426">
    <property type="entry name" value="MltB-like"/>
</dbReference>